<organism evidence="1 2">
    <name type="scientific">Ideonella dechloratans</name>
    <dbReference type="NCBI Taxonomy" id="36863"/>
    <lineage>
        <taxon>Bacteria</taxon>
        <taxon>Pseudomonadati</taxon>
        <taxon>Pseudomonadota</taxon>
        <taxon>Betaproteobacteria</taxon>
        <taxon>Burkholderiales</taxon>
        <taxon>Sphaerotilaceae</taxon>
        <taxon>Ideonella</taxon>
    </lineage>
</organism>
<dbReference type="Proteomes" id="UP000430120">
    <property type="component" value="Unassembled WGS sequence"/>
</dbReference>
<protein>
    <submittedName>
        <fullName evidence="1">Uncharacterized protein</fullName>
    </submittedName>
</protein>
<keyword evidence="2" id="KW-1185">Reference proteome</keyword>
<sequence>MPSPPKPVATLDCQTLDGRTIFVTVAKEGRLYHLSTPGERSHICHPSVSSLDGVRREILLVYRARVVPTI</sequence>
<evidence type="ECO:0000313" key="1">
    <source>
        <dbReference type="EMBL" id="KAB0583549.1"/>
    </source>
</evidence>
<proteinExistence type="predicted"/>
<dbReference type="AlphaFoldDB" id="A0A643FF14"/>
<dbReference type="RefSeq" id="WP_151123593.1">
    <property type="nucleotide sequence ID" value="NZ_CP088081.1"/>
</dbReference>
<name>A0A643FF14_IDEDE</name>
<accession>A0A643FF14</accession>
<dbReference type="EMBL" id="VZPB01000013">
    <property type="protein sequence ID" value="KAB0583549.1"/>
    <property type="molecule type" value="Genomic_DNA"/>
</dbReference>
<dbReference type="OrthoDB" id="8481626at2"/>
<evidence type="ECO:0000313" key="2">
    <source>
        <dbReference type="Proteomes" id="UP000430120"/>
    </source>
</evidence>
<gene>
    <name evidence="1" type="ORF">F7Q92_07695</name>
</gene>
<reference evidence="1 2" key="1">
    <citation type="submission" date="2019-09" db="EMBL/GenBank/DDBJ databases">
        <title>Draft genome sequences of 48 bacterial type strains from the CCUG.</title>
        <authorList>
            <person name="Tunovic T."/>
            <person name="Pineiro-Iglesias B."/>
            <person name="Unosson C."/>
            <person name="Inganas E."/>
            <person name="Ohlen M."/>
            <person name="Cardew S."/>
            <person name="Jensie-Markopoulos S."/>
            <person name="Salva-Serra F."/>
            <person name="Jaen-Luchoro D."/>
            <person name="Karlsson R."/>
            <person name="Svensson-Stadler L."/>
            <person name="Chun J."/>
            <person name="Moore E."/>
        </authorList>
    </citation>
    <scope>NUCLEOTIDE SEQUENCE [LARGE SCALE GENOMIC DNA]</scope>
    <source>
        <strain evidence="1 2">CCUG 30977</strain>
    </source>
</reference>
<comment type="caution">
    <text evidence="1">The sequence shown here is derived from an EMBL/GenBank/DDBJ whole genome shotgun (WGS) entry which is preliminary data.</text>
</comment>